<sequence length="82" mass="9545">MIFFCCLLMYIGMQESVSAIDSLLSTNWSPGGDNLLNGIIFYSILSLVCFFLKYLILDTWKADDKVRIVSNNKYETFEQRRM</sequence>
<keyword evidence="1" id="KW-1133">Transmembrane helix</keyword>
<protein>
    <submittedName>
        <fullName evidence="2">Uncharacterized protein</fullName>
    </submittedName>
</protein>
<feature type="transmembrane region" description="Helical" evidence="1">
    <location>
        <begin position="35"/>
        <end position="57"/>
    </location>
</feature>
<name>A0ABV9KUS2_9BACT</name>
<accession>A0ABV9KUS2</accession>
<organism evidence="2 3">
    <name type="scientific">Dysgonomonas termitidis</name>
    <dbReference type="NCBI Taxonomy" id="1516126"/>
    <lineage>
        <taxon>Bacteria</taxon>
        <taxon>Pseudomonadati</taxon>
        <taxon>Bacteroidota</taxon>
        <taxon>Bacteroidia</taxon>
        <taxon>Bacteroidales</taxon>
        <taxon>Dysgonomonadaceae</taxon>
        <taxon>Dysgonomonas</taxon>
    </lineage>
</organism>
<proteinExistence type="predicted"/>
<evidence type="ECO:0000313" key="2">
    <source>
        <dbReference type="EMBL" id="MFC4673867.1"/>
    </source>
</evidence>
<keyword evidence="1" id="KW-0812">Transmembrane</keyword>
<comment type="caution">
    <text evidence="2">The sequence shown here is derived from an EMBL/GenBank/DDBJ whole genome shotgun (WGS) entry which is preliminary data.</text>
</comment>
<evidence type="ECO:0000256" key="1">
    <source>
        <dbReference type="SAM" id="Phobius"/>
    </source>
</evidence>
<reference evidence="3" key="1">
    <citation type="journal article" date="2019" name="Int. J. Syst. Evol. Microbiol.">
        <title>The Global Catalogue of Microorganisms (GCM) 10K type strain sequencing project: providing services to taxonomists for standard genome sequencing and annotation.</title>
        <authorList>
            <consortium name="The Broad Institute Genomics Platform"/>
            <consortium name="The Broad Institute Genome Sequencing Center for Infectious Disease"/>
            <person name="Wu L."/>
            <person name="Ma J."/>
        </authorList>
    </citation>
    <scope>NUCLEOTIDE SEQUENCE [LARGE SCALE GENOMIC DNA]</scope>
    <source>
        <strain evidence="3">CCUG 66188</strain>
    </source>
</reference>
<dbReference type="EMBL" id="JBHSGN010000064">
    <property type="protein sequence ID" value="MFC4673867.1"/>
    <property type="molecule type" value="Genomic_DNA"/>
</dbReference>
<gene>
    <name evidence="2" type="ORF">ACFO6W_09200</name>
</gene>
<dbReference type="Proteomes" id="UP001596023">
    <property type="component" value="Unassembled WGS sequence"/>
</dbReference>
<keyword evidence="1" id="KW-0472">Membrane</keyword>
<evidence type="ECO:0000313" key="3">
    <source>
        <dbReference type="Proteomes" id="UP001596023"/>
    </source>
</evidence>
<keyword evidence="3" id="KW-1185">Reference proteome</keyword>